<organism evidence="1 2">
    <name type="scientific">Rhizophagus irregularis</name>
    <dbReference type="NCBI Taxonomy" id="588596"/>
    <lineage>
        <taxon>Eukaryota</taxon>
        <taxon>Fungi</taxon>
        <taxon>Fungi incertae sedis</taxon>
        <taxon>Mucoromycota</taxon>
        <taxon>Glomeromycotina</taxon>
        <taxon>Glomeromycetes</taxon>
        <taxon>Glomerales</taxon>
        <taxon>Glomeraceae</taxon>
        <taxon>Rhizophagus</taxon>
    </lineage>
</organism>
<comment type="caution">
    <text evidence="1">The sequence shown here is derived from an EMBL/GenBank/DDBJ whole genome shotgun (WGS) entry which is preliminary data.</text>
</comment>
<reference evidence="1 2" key="2">
    <citation type="submission" date="2017-09" db="EMBL/GenBank/DDBJ databases">
        <title>Extensive intraspecific genome diversity in a model arbuscular mycorrhizal fungus.</title>
        <authorList>
            <person name="Chen E.C."/>
            <person name="Morin E."/>
            <person name="Beaudet D."/>
            <person name="Noel J."/>
            <person name="Ndikumana S."/>
            <person name="Charron P."/>
            <person name="St-Onge C."/>
            <person name="Giorgi J."/>
            <person name="Grigoriev I.V."/>
            <person name="Roux C."/>
            <person name="Martin F.M."/>
            <person name="Corradi N."/>
        </authorList>
    </citation>
    <scope>NUCLEOTIDE SEQUENCE [LARGE SCALE GENOMIC DNA]</scope>
    <source>
        <strain evidence="1 2">A5</strain>
    </source>
</reference>
<dbReference type="Proteomes" id="UP000232722">
    <property type="component" value="Unassembled WGS sequence"/>
</dbReference>
<accession>A0A2N0NBS9</accession>
<sequence length="83" mass="9378">MTALLSPKKLLAQYVTYLYNVVLLLRLEFRLQTTLFAESTINRMVSPILSLIRQKAGLVSVTPLPALFTLLPFSIQQVFLPTI</sequence>
<proteinExistence type="predicted"/>
<reference evidence="1 2" key="1">
    <citation type="submission" date="2016-04" db="EMBL/GenBank/DDBJ databases">
        <title>Genome analyses suggest a sexual origin of heterokaryosis in a supposedly ancient asexual fungus.</title>
        <authorList>
            <person name="Ropars J."/>
            <person name="Sedzielewska K."/>
            <person name="Noel J."/>
            <person name="Charron P."/>
            <person name="Farinelli L."/>
            <person name="Marton T."/>
            <person name="Kruger M."/>
            <person name="Pelin A."/>
            <person name="Brachmann A."/>
            <person name="Corradi N."/>
        </authorList>
    </citation>
    <scope>NUCLEOTIDE SEQUENCE [LARGE SCALE GENOMIC DNA]</scope>
    <source>
        <strain evidence="1 2">A5</strain>
    </source>
</reference>
<evidence type="ECO:0000313" key="2">
    <source>
        <dbReference type="Proteomes" id="UP000232722"/>
    </source>
</evidence>
<evidence type="ECO:0000313" key="1">
    <source>
        <dbReference type="EMBL" id="PKB92008.1"/>
    </source>
</evidence>
<dbReference type="AlphaFoldDB" id="A0A2N0NBS9"/>
<dbReference type="EMBL" id="LLXJ01012792">
    <property type="protein sequence ID" value="PKB92008.1"/>
    <property type="molecule type" value="Genomic_DNA"/>
</dbReference>
<gene>
    <name evidence="1" type="ORF">RhiirA5_446520</name>
</gene>
<name>A0A2N0NBS9_9GLOM</name>
<protein>
    <submittedName>
        <fullName evidence="1">Uncharacterized protein</fullName>
    </submittedName>
</protein>